<proteinExistence type="predicted"/>
<feature type="region of interest" description="Disordered" evidence="1">
    <location>
        <begin position="98"/>
        <end position="121"/>
    </location>
</feature>
<feature type="region of interest" description="Disordered" evidence="1">
    <location>
        <begin position="1"/>
        <end position="33"/>
    </location>
</feature>
<dbReference type="Proteomes" id="UP001187192">
    <property type="component" value="Unassembled WGS sequence"/>
</dbReference>
<evidence type="ECO:0000313" key="5">
    <source>
        <dbReference type="EMBL" id="GMN31564.1"/>
    </source>
</evidence>
<accession>A0AA87Z8D7</accession>
<dbReference type="EMBL" id="BTGU01007362">
    <property type="protein sequence ID" value="GMN31503.1"/>
    <property type="molecule type" value="Genomic_DNA"/>
</dbReference>
<evidence type="ECO:0000313" key="4">
    <source>
        <dbReference type="EMBL" id="GMN31547.1"/>
    </source>
</evidence>
<protein>
    <submittedName>
        <fullName evidence="2">Uncharacterized protein</fullName>
    </submittedName>
</protein>
<dbReference type="AlphaFoldDB" id="A0AA87Z8D7"/>
<sequence length="121" mass="12538">MSSANDRGARLATASLGSATEGEEKGSATERGAANGFGGGWVLSSSSPLSFEFNRSELGFEFLFWEGGLGSVTQKKEGWGGDQVRRLRGGAAFGFSDGGEPGGGWVRQRRRGAAAAEFRGG</sequence>
<gene>
    <name evidence="2" type="ORF">TIFTF001_049684</name>
    <name evidence="3" type="ORF">TIFTF001_049689</name>
    <name evidence="4" type="ORF">TIFTF001_049690</name>
    <name evidence="5" type="ORF">TIFTF001_049695</name>
</gene>
<evidence type="ECO:0000313" key="2">
    <source>
        <dbReference type="EMBL" id="GMN31503.1"/>
    </source>
</evidence>
<reference evidence="2" key="1">
    <citation type="submission" date="2023-07" db="EMBL/GenBank/DDBJ databases">
        <title>draft genome sequence of fig (Ficus carica).</title>
        <authorList>
            <person name="Takahashi T."/>
            <person name="Nishimura K."/>
        </authorList>
    </citation>
    <scope>NUCLEOTIDE SEQUENCE</scope>
</reference>
<comment type="caution">
    <text evidence="2">The sequence shown here is derived from an EMBL/GenBank/DDBJ whole genome shotgun (WGS) entry which is preliminary data.</text>
</comment>
<dbReference type="EMBL" id="BTGU01007365">
    <property type="protein sequence ID" value="GMN31564.1"/>
    <property type="molecule type" value="Genomic_DNA"/>
</dbReference>
<name>A0AA87Z8D7_FICCA</name>
<organism evidence="2 6">
    <name type="scientific">Ficus carica</name>
    <name type="common">Common fig</name>
    <dbReference type="NCBI Taxonomy" id="3494"/>
    <lineage>
        <taxon>Eukaryota</taxon>
        <taxon>Viridiplantae</taxon>
        <taxon>Streptophyta</taxon>
        <taxon>Embryophyta</taxon>
        <taxon>Tracheophyta</taxon>
        <taxon>Spermatophyta</taxon>
        <taxon>Magnoliopsida</taxon>
        <taxon>eudicotyledons</taxon>
        <taxon>Gunneridae</taxon>
        <taxon>Pentapetalae</taxon>
        <taxon>rosids</taxon>
        <taxon>fabids</taxon>
        <taxon>Rosales</taxon>
        <taxon>Moraceae</taxon>
        <taxon>Ficeae</taxon>
        <taxon>Ficus</taxon>
    </lineage>
</organism>
<evidence type="ECO:0000313" key="6">
    <source>
        <dbReference type="Proteomes" id="UP001187192"/>
    </source>
</evidence>
<evidence type="ECO:0000256" key="1">
    <source>
        <dbReference type="SAM" id="MobiDB-lite"/>
    </source>
</evidence>
<keyword evidence="6" id="KW-1185">Reference proteome</keyword>
<dbReference type="EMBL" id="BTGU01007364">
    <property type="protein sequence ID" value="GMN31547.1"/>
    <property type="molecule type" value="Genomic_DNA"/>
</dbReference>
<evidence type="ECO:0000313" key="3">
    <source>
        <dbReference type="EMBL" id="GMN31527.1"/>
    </source>
</evidence>
<dbReference type="EMBL" id="BTGU01007363">
    <property type="protein sequence ID" value="GMN31527.1"/>
    <property type="molecule type" value="Genomic_DNA"/>
</dbReference>